<dbReference type="InterPro" id="IPR007995">
    <property type="entry name" value="DUF742"/>
</dbReference>
<protein>
    <submittedName>
        <fullName evidence="2">DUF742 domain-containing protein</fullName>
    </submittedName>
</protein>
<feature type="region of interest" description="Disordered" evidence="1">
    <location>
        <begin position="21"/>
        <end position="53"/>
    </location>
</feature>
<dbReference type="EMBL" id="JBGGTQ010000011">
    <property type="protein sequence ID" value="MEZ0494433.1"/>
    <property type="molecule type" value="Genomic_DNA"/>
</dbReference>
<dbReference type="Proteomes" id="UP001566476">
    <property type="component" value="Unassembled WGS sequence"/>
</dbReference>
<evidence type="ECO:0000313" key="2">
    <source>
        <dbReference type="EMBL" id="MEZ0494433.1"/>
    </source>
</evidence>
<dbReference type="PANTHER" id="PTHR36221:SF1">
    <property type="entry name" value="DUF742 DOMAIN-CONTAINING PROTEIN"/>
    <property type="match status" value="1"/>
</dbReference>
<evidence type="ECO:0000313" key="3">
    <source>
        <dbReference type="Proteomes" id="UP001566476"/>
    </source>
</evidence>
<gene>
    <name evidence="2" type="ORF">AB2L28_19520</name>
</gene>
<organism evidence="2 3">
    <name type="scientific">Kineococcus mangrovi</name>
    <dbReference type="NCBI Taxonomy" id="1660183"/>
    <lineage>
        <taxon>Bacteria</taxon>
        <taxon>Bacillati</taxon>
        <taxon>Actinomycetota</taxon>
        <taxon>Actinomycetes</taxon>
        <taxon>Kineosporiales</taxon>
        <taxon>Kineosporiaceae</taxon>
        <taxon>Kineococcus</taxon>
    </lineage>
</organism>
<reference evidence="2 3" key="1">
    <citation type="submission" date="2024-07" db="EMBL/GenBank/DDBJ databases">
        <authorList>
            <person name="Thanompreechachai J."/>
            <person name="Duangmal K."/>
        </authorList>
    </citation>
    <scope>NUCLEOTIDE SEQUENCE [LARGE SCALE GENOMIC DNA]</scope>
    <source>
        <strain evidence="2 3">TBRC 1896</strain>
    </source>
</reference>
<evidence type="ECO:0000256" key="1">
    <source>
        <dbReference type="SAM" id="MobiDB-lite"/>
    </source>
</evidence>
<comment type="caution">
    <text evidence="2">The sequence shown here is derived from an EMBL/GenBank/DDBJ whole genome shotgun (WGS) entry which is preliminary data.</text>
</comment>
<dbReference type="Pfam" id="PF05331">
    <property type="entry name" value="DUF742"/>
    <property type="match status" value="1"/>
</dbReference>
<dbReference type="RefSeq" id="WP_370720661.1">
    <property type="nucleotide sequence ID" value="NZ_JBGGTQ010000011.1"/>
</dbReference>
<accession>A0ABV4I6W8</accession>
<sequence>MNRDALDGFEDFDEFDEFDRPFLGAGAAAPAPAPSAAPAAPEDGREDEDGQEGHEEVRAYLLTGGRTGGGAAGVAMETTAVLTPLGERAVAERSLAFEPGQVLQVCAQARSVAEVAALVGVPLGVAQVLVGDLVGRELLITTSTAKSLAFDVSFIERLINGVAAL</sequence>
<proteinExistence type="predicted"/>
<dbReference type="PANTHER" id="PTHR36221">
    <property type="entry name" value="DUF742 DOMAIN-CONTAINING PROTEIN"/>
    <property type="match status" value="1"/>
</dbReference>
<keyword evidence="3" id="KW-1185">Reference proteome</keyword>
<feature type="compositionally biased region" description="Low complexity" evidence="1">
    <location>
        <begin position="24"/>
        <end position="41"/>
    </location>
</feature>
<name>A0ABV4I6W8_9ACTN</name>